<dbReference type="EMBL" id="JAGSMN010000272">
    <property type="protein sequence ID" value="MBR7673909.1"/>
    <property type="molecule type" value="Genomic_DNA"/>
</dbReference>
<organism evidence="1 2">
    <name type="scientific">Streptomyces daliensis</name>
    <dbReference type="NCBI Taxonomy" id="299421"/>
    <lineage>
        <taxon>Bacteria</taxon>
        <taxon>Bacillati</taxon>
        <taxon>Actinomycetota</taxon>
        <taxon>Actinomycetes</taxon>
        <taxon>Kitasatosporales</taxon>
        <taxon>Streptomycetaceae</taxon>
        <taxon>Streptomyces</taxon>
    </lineage>
</organism>
<evidence type="ECO:0000313" key="2">
    <source>
        <dbReference type="Proteomes" id="UP000675554"/>
    </source>
</evidence>
<gene>
    <name evidence="1" type="ORF">KDA82_12960</name>
</gene>
<evidence type="ECO:0000313" key="1">
    <source>
        <dbReference type="EMBL" id="MBR7673909.1"/>
    </source>
</evidence>
<dbReference type="InterPro" id="IPR029044">
    <property type="entry name" value="Nucleotide-diphossugar_trans"/>
</dbReference>
<sequence>MPTITVLTPVREDGYHYLPELHECLSAQRLPVGWRLEWVLQEDGQTGRALESVPDAPWISKGGGRRGGAAQARTMGLSRATGGLLRCVDADDLLPGQDTLADAIRVLEANPSYGWTVAPCLDLHVDGRLVPGPYDPSPGPLPERALLDGAKRGAFPVVGTTLTARTDLVRLVGGWPAVPAFEDGALVLCCEAVSRGWMLAAPGAVYRKHPDQHTATAAFLDAEETRLRQEVAIDRAEALHAAAWRWVPGA</sequence>
<dbReference type="SUPFAM" id="SSF53448">
    <property type="entry name" value="Nucleotide-diphospho-sugar transferases"/>
    <property type="match status" value="1"/>
</dbReference>
<name>A0A8T4IPG0_9ACTN</name>
<dbReference type="Proteomes" id="UP000675554">
    <property type="component" value="Unassembled WGS sequence"/>
</dbReference>
<reference evidence="1" key="1">
    <citation type="submission" date="2021-04" db="EMBL/GenBank/DDBJ databases">
        <title>Sequencing of actinobacteria type strains.</title>
        <authorList>
            <person name="Nguyen G.-S."/>
            <person name="Wentzel A."/>
        </authorList>
    </citation>
    <scope>NUCLEOTIDE SEQUENCE</scope>
    <source>
        <strain evidence="1">DSM 42095</strain>
    </source>
</reference>
<accession>A0A8T4IPG0</accession>
<comment type="caution">
    <text evidence="1">The sequence shown here is derived from an EMBL/GenBank/DDBJ whole genome shotgun (WGS) entry which is preliminary data.</text>
</comment>
<protein>
    <submittedName>
        <fullName evidence="1">GltA</fullName>
    </submittedName>
</protein>
<proteinExistence type="predicted"/>
<dbReference type="Gene3D" id="3.90.550.10">
    <property type="entry name" value="Spore Coat Polysaccharide Biosynthesis Protein SpsA, Chain A"/>
    <property type="match status" value="1"/>
</dbReference>
<keyword evidence="2" id="KW-1185">Reference proteome</keyword>
<dbReference type="AlphaFoldDB" id="A0A8T4IPG0"/>
<feature type="non-terminal residue" evidence="1">
    <location>
        <position position="250"/>
    </location>
</feature>